<evidence type="ECO:0000313" key="13">
    <source>
        <dbReference type="EMBL" id="SHO56514.1"/>
    </source>
</evidence>
<dbReference type="Gene3D" id="3.30.465.10">
    <property type="match status" value="1"/>
</dbReference>
<evidence type="ECO:0000256" key="6">
    <source>
        <dbReference type="ARBA" id="ARBA00023122"/>
    </source>
</evidence>
<dbReference type="SUPFAM" id="SSF54631">
    <property type="entry name" value="CBS-domain pair"/>
    <property type="match status" value="1"/>
</dbReference>
<evidence type="ECO:0000256" key="4">
    <source>
        <dbReference type="ARBA" id="ARBA00022737"/>
    </source>
</evidence>
<dbReference type="InterPro" id="IPR046342">
    <property type="entry name" value="CBS_dom_sf"/>
</dbReference>
<dbReference type="PROSITE" id="PS51371">
    <property type="entry name" value="CBS"/>
    <property type="match status" value="1"/>
</dbReference>
<evidence type="ECO:0000256" key="8">
    <source>
        <dbReference type="PROSITE-ProRule" id="PRU00703"/>
    </source>
</evidence>
<evidence type="ECO:0000256" key="1">
    <source>
        <dbReference type="ARBA" id="ARBA00004651"/>
    </source>
</evidence>
<gene>
    <name evidence="13" type="primary">corC_2</name>
    <name evidence="13" type="ORF">VQ7734_02283</name>
</gene>
<keyword evidence="6 8" id="KW-0129">CBS domain</keyword>
<organism evidence="13 14">
    <name type="scientific">Vibrio quintilis</name>
    <dbReference type="NCBI Taxonomy" id="1117707"/>
    <lineage>
        <taxon>Bacteria</taxon>
        <taxon>Pseudomonadati</taxon>
        <taxon>Pseudomonadota</taxon>
        <taxon>Gammaproteobacteria</taxon>
        <taxon>Vibrionales</taxon>
        <taxon>Vibrionaceae</taxon>
        <taxon>Vibrio</taxon>
    </lineage>
</organism>
<keyword evidence="2" id="KW-1003">Cell membrane</keyword>
<dbReference type="InterPro" id="IPR051676">
    <property type="entry name" value="UPF0053_domain"/>
</dbReference>
<comment type="subcellular location">
    <subcellularLocation>
        <location evidence="1">Cell membrane</location>
        <topology evidence="1">Multi-pass membrane protein</topology>
    </subcellularLocation>
</comment>
<dbReference type="InterPro" id="IPR016169">
    <property type="entry name" value="FAD-bd_PCMH_sub2"/>
</dbReference>
<dbReference type="Pfam" id="PF03471">
    <property type="entry name" value="CorC_HlyC"/>
    <property type="match status" value="1"/>
</dbReference>
<evidence type="ECO:0000259" key="12">
    <source>
        <dbReference type="PROSITE" id="PS51846"/>
    </source>
</evidence>
<dbReference type="PANTHER" id="PTHR43099:SF2">
    <property type="entry name" value="UPF0053 PROTEIN YRKA"/>
    <property type="match status" value="1"/>
</dbReference>
<dbReference type="InterPro" id="IPR005170">
    <property type="entry name" value="Transptr-assoc_dom"/>
</dbReference>
<keyword evidence="7 9" id="KW-0472">Membrane</keyword>
<evidence type="ECO:0000256" key="3">
    <source>
        <dbReference type="ARBA" id="ARBA00022692"/>
    </source>
</evidence>
<evidence type="ECO:0000256" key="10">
    <source>
        <dbReference type="SAM" id="Phobius"/>
    </source>
</evidence>
<dbReference type="InterPro" id="IPR000644">
    <property type="entry name" value="CBS_dom"/>
</dbReference>
<dbReference type="CDD" id="cd04590">
    <property type="entry name" value="CBS_pair_CorC_HlyC_assoc"/>
    <property type="match status" value="1"/>
</dbReference>
<dbReference type="SMART" id="SM01091">
    <property type="entry name" value="CorC_HlyC"/>
    <property type="match status" value="1"/>
</dbReference>
<name>A0A1M7YV55_9VIBR</name>
<dbReference type="Pfam" id="PF00571">
    <property type="entry name" value="CBS"/>
    <property type="match status" value="1"/>
</dbReference>
<dbReference type="EMBL" id="FRFG01000026">
    <property type="protein sequence ID" value="SHO56514.1"/>
    <property type="molecule type" value="Genomic_DNA"/>
</dbReference>
<dbReference type="InterPro" id="IPR044751">
    <property type="entry name" value="Ion_transp-like_CBS"/>
</dbReference>
<dbReference type="InterPro" id="IPR002550">
    <property type="entry name" value="CNNM"/>
</dbReference>
<dbReference type="Proteomes" id="UP000184600">
    <property type="component" value="Unassembled WGS sequence"/>
</dbReference>
<dbReference type="PROSITE" id="PS51846">
    <property type="entry name" value="CNNM"/>
    <property type="match status" value="1"/>
</dbReference>
<evidence type="ECO:0000256" key="5">
    <source>
        <dbReference type="ARBA" id="ARBA00022989"/>
    </source>
</evidence>
<protein>
    <submittedName>
        <fullName evidence="13">Magnesium and cobalt efflux protein CorC</fullName>
    </submittedName>
</protein>
<feature type="transmembrane region" description="Helical" evidence="10">
    <location>
        <begin position="136"/>
        <end position="155"/>
    </location>
</feature>
<sequence>MEIIILMALILLNGVLAMSEIALVTAKKNRLQKQAEEGDKAAARAILLGEEPTQFLSTVQIGITAIGLLNGIFGEAALAGPLAELLHHSGLSIQACTGIATAIVVISITYITIVIGELVPKRLAQTHAESIARMMAFPVSILATSAKPFVFLLAYSTDFILFLCGERTQKRAELTEEDIEAVLDEGSQTGLIDPHEHEMVRNALRLDERKVTSLMTPRSETIFLDASHPVSSNLQTLLNSEHAWFPVCNGGFDHIKGITSSKHLLRQQLKGELNHGNIADTLLPAVYIPENWNGTRLLEHFRDTGDPMVFIVDEYGDLQGIVTALDLLEALTGEFKNRHPEDLWSVENEDGSWVLDGLIPIVVVQDILKLKSLPGEEEEKGAYHTLGGMLMWLFNNLPEAGDQIRWQGWQFEIITLDGNRIDKVKAIQETACDPEKQPPES</sequence>
<dbReference type="GO" id="GO:0005886">
    <property type="term" value="C:plasma membrane"/>
    <property type="evidence" value="ECO:0007669"/>
    <property type="project" value="UniProtKB-SubCell"/>
</dbReference>
<dbReference type="OrthoDB" id="9797674at2"/>
<keyword evidence="4" id="KW-0677">Repeat</keyword>
<evidence type="ECO:0000256" key="7">
    <source>
        <dbReference type="ARBA" id="ARBA00023136"/>
    </source>
</evidence>
<evidence type="ECO:0000313" key="14">
    <source>
        <dbReference type="Proteomes" id="UP000184600"/>
    </source>
</evidence>
<keyword evidence="3 9" id="KW-0812">Transmembrane</keyword>
<feature type="domain" description="CNNM transmembrane" evidence="12">
    <location>
        <begin position="1"/>
        <end position="196"/>
    </location>
</feature>
<dbReference type="Pfam" id="PF01595">
    <property type="entry name" value="CNNM"/>
    <property type="match status" value="1"/>
</dbReference>
<keyword evidence="5 9" id="KW-1133">Transmembrane helix</keyword>
<dbReference type="RefSeq" id="WP_073582568.1">
    <property type="nucleotide sequence ID" value="NZ_AP024897.1"/>
</dbReference>
<dbReference type="PANTHER" id="PTHR43099">
    <property type="entry name" value="UPF0053 PROTEIN YRKA"/>
    <property type="match status" value="1"/>
</dbReference>
<proteinExistence type="predicted"/>
<dbReference type="GO" id="GO:0050660">
    <property type="term" value="F:flavin adenine dinucleotide binding"/>
    <property type="evidence" value="ECO:0007669"/>
    <property type="project" value="InterPro"/>
</dbReference>
<feature type="domain" description="CBS" evidence="11">
    <location>
        <begin position="279"/>
        <end position="341"/>
    </location>
</feature>
<reference evidence="14" key="1">
    <citation type="submission" date="2016-12" db="EMBL/GenBank/DDBJ databases">
        <authorList>
            <person name="Rodrigo-Torres L."/>
            <person name="Arahal R.D."/>
            <person name="Lucena T."/>
        </authorList>
    </citation>
    <scope>NUCLEOTIDE SEQUENCE [LARGE SCALE GENOMIC DNA]</scope>
</reference>
<evidence type="ECO:0000259" key="11">
    <source>
        <dbReference type="PROSITE" id="PS51371"/>
    </source>
</evidence>
<keyword evidence="14" id="KW-1185">Reference proteome</keyword>
<dbReference type="STRING" id="1117707.VQ7734_02283"/>
<accession>A0A1M7YV55</accession>
<evidence type="ECO:0000256" key="2">
    <source>
        <dbReference type="ARBA" id="ARBA00022475"/>
    </source>
</evidence>
<dbReference type="Gene3D" id="3.10.580.10">
    <property type="entry name" value="CBS-domain"/>
    <property type="match status" value="1"/>
</dbReference>
<dbReference type="InterPro" id="IPR036318">
    <property type="entry name" value="FAD-bd_PCMH-like_sf"/>
</dbReference>
<dbReference type="SUPFAM" id="SSF56176">
    <property type="entry name" value="FAD-binding/transporter-associated domain-like"/>
    <property type="match status" value="1"/>
</dbReference>
<evidence type="ECO:0000256" key="9">
    <source>
        <dbReference type="PROSITE-ProRule" id="PRU01193"/>
    </source>
</evidence>
<feature type="transmembrane region" description="Helical" evidence="10">
    <location>
        <begin position="91"/>
        <end position="115"/>
    </location>
</feature>
<dbReference type="AlphaFoldDB" id="A0A1M7YV55"/>